<dbReference type="RefSeq" id="WP_234860420.1">
    <property type="nucleotide sequence ID" value="NZ_JAKEVZ010000002.1"/>
</dbReference>
<reference evidence="3 4" key="1">
    <citation type="submission" date="2022-01" db="EMBL/GenBank/DDBJ databases">
        <title>Mariniradius saccharolyticus sp. nov., isolated from sediment of a river.</title>
        <authorList>
            <person name="Liu H."/>
        </authorList>
    </citation>
    <scope>NUCLEOTIDE SEQUENCE [LARGE SCALE GENOMIC DNA]</scope>
    <source>
        <strain evidence="3 4">RY-2</strain>
    </source>
</reference>
<evidence type="ECO:0000313" key="4">
    <source>
        <dbReference type="Proteomes" id="UP001201449"/>
    </source>
</evidence>
<evidence type="ECO:0000256" key="1">
    <source>
        <dbReference type="ARBA" id="ARBA00022679"/>
    </source>
</evidence>
<dbReference type="EMBL" id="JAKEVZ010000002">
    <property type="protein sequence ID" value="MCF1750312.1"/>
    <property type="molecule type" value="Genomic_DNA"/>
</dbReference>
<keyword evidence="4" id="KW-1185">Reference proteome</keyword>
<evidence type="ECO:0000259" key="2">
    <source>
        <dbReference type="Pfam" id="PF04572"/>
    </source>
</evidence>
<accession>A0ABS9BS55</accession>
<dbReference type="InterPro" id="IPR007577">
    <property type="entry name" value="GlycoTrfase_DXD_sugar-bd_CS"/>
</dbReference>
<dbReference type="SUPFAM" id="SSF53448">
    <property type="entry name" value="Nucleotide-diphospho-sugar transferases"/>
    <property type="match status" value="1"/>
</dbReference>
<dbReference type="InterPro" id="IPR007652">
    <property type="entry name" value="A1-4-GlycosylTfrase_dom"/>
</dbReference>
<dbReference type="Pfam" id="PF04572">
    <property type="entry name" value="Gb3_synth"/>
    <property type="match status" value="1"/>
</dbReference>
<sequence>MIPKLIHYCWFGPGQLSDLEKSCIESWKRILPDYTIKCWDEHSFDVNRYEFAREAYKLGKYAFASDVCRLHALYEEGGVYLDTDMMVIKTFDDLLSFDVFIGEQKEQSLNAAIIGAAPKHPVIKGLLEGYETVKFDYFDPLDIPKYLNTSLDRELIKVFPKEYFYPLAYAERGNLFKDYIKPETYTVHLWNHTWKQERDYLHDKNFTMALKRYFQRIFTSPKTVWKDTFPVDFLKYFFAAKLGSVYRMYKNQS</sequence>
<organism evidence="3 4">
    <name type="scientific">Mariniradius sediminis</name>
    <dbReference type="NCBI Taxonomy" id="2909237"/>
    <lineage>
        <taxon>Bacteria</taxon>
        <taxon>Pseudomonadati</taxon>
        <taxon>Bacteroidota</taxon>
        <taxon>Cytophagia</taxon>
        <taxon>Cytophagales</taxon>
        <taxon>Cyclobacteriaceae</taxon>
        <taxon>Mariniradius</taxon>
    </lineage>
</organism>
<comment type="caution">
    <text evidence="3">The sequence shown here is derived from an EMBL/GenBank/DDBJ whole genome shotgun (WGS) entry which is preliminary data.</text>
</comment>
<keyword evidence="1" id="KW-0808">Transferase</keyword>
<dbReference type="Gene3D" id="3.90.550.20">
    <property type="match status" value="1"/>
</dbReference>
<dbReference type="GO" id="GO:0016757">
    <property type="term" value="F:glycosyltransferase activity"/>
    <property type="evidence" value="ECO:0007669"/>
    <property type="project" value="UniProtKB-KW"/>
</dbReference>
<dbReference type="PANTHER" id="PTHR32385">
    <property type="entry name" value="MANNOSYL PHOSPHORYLINOSITOL CERAMIDE SYNTHASE"/>
    <property type="match status" value="1"/>
</dbReference>
<feature type="domain" description="Alpha 1,4-glycosyltransferase" evidence="2">
    <location>
        <begin position="155"/>
        <end position="200"/>
    </location>
</feature>
<gene>
    <name evidence="3" type="ORF">L0U89_04445</name>
</gene>
<dbReference type="Proteomes" id="UP001201449">
    <property type="component" value="Unassembled WGS sequence"/>
</dbReference>
<dbReference type="InterPro" id="IPR051706">
    <property type="entry name" value="Glycosyltransferase_domain"/>
</dbReference>
<evidence type="ECO:0000313" key="3">
    <source>
        <dbReference type="EMBL" id="MCF1750312.1"/>
    </source>
</evidence>
<keyword evidence="3" id="KW-0328">Glycosyltransferase</keyword>
<dbReference type="Pfam" id="PF04488">
    <property type="entry name" value="Gly_transf_sug"/>
    <property type="match status" value="1"/>
</dbReference>
<dbReference type="PANTHER" id="PTHR32385:SF15">
    <property type="entry name" value="INOSITOL PHOSPHOCERAMIDE MANNOSYLTRANSFERASE 1"/>
    <property type="match status" value="1"/>
</dbReference>
<dbReference type="InterPro" id="IPR029044">
    <property type="entry name" value="Nucleotide-diphossugar_trans"/>
</dbReference>
<proteinExistence type="predicted"/>
<protein>
    <submittedName>
        <fullName evidence="3">Mannosyltransferase</fullName>
    </submittedName>
</protein>
<name>A0ABS9BS55_9BACT</name>